<dbReference type="RefSeq" id="WP_353944148.1">
    <property type="nucleotide sequence ID" value="NZ_CP159534.1"/>
</dbReference>
<organism evidence="2">
    <name type="scientific">Streptomyces tabacisoli</name>
    <dbReference type="NCBI Taxonomy" id="3156398"/>
    <lineage>
        <taxon>Bacteria</taxon>
        <taxon>Bacillati</taxon>
        <taxon>Actinomycetota</taxon>
        <taxon>Actinomycetes</taxon>
        <taxon>Kitasatosporales</taxon>
        <taxon>Streptomycetaceae</taxon>
        <taxon>Streptomyces</taxon>
    </lineage>
</organism>
<evidence type="ECO:0000256" key="1">
    <source>
        <dbReference type="SAM" id="MobiDB-lite"/>
    </source>
</evidence>
<evidence type="ECO:0008006" key="3">
    <source>
        <dbReference type="Google" id="ProtNLM"/>
    </source>
</evidence>
<protein>
    <recommendedName>
        <fullName evidence="3">Tetratricopeptide repeat protein</fullName>
    </recommendedName>
</protein>
<accession>A0AAU8IVX7</accession>
<proteinExistence type="predicted"/>
<name>A0AAU8IVX7_9ACTN</name>
<dbReference type="InterPro" id="IPR011990">
    <property type="entry name" value="TPR-like_helical_dom_sf"/>
</dbReference>
<reference evidence="2" key="1">
    <citation type="submission" date="2024-06" db="EMBL/GenBank/DDBJ databases">
        <title>Streptomyces sp. strain HUAS MG91 genome sequences.</title>
        <authorList>
            <person name="Mo P."/>
        </authorList>
    </citation>
    <scope>NUCLEOTIDE SEQUENCE</scope>
    <source>
        <strain evidence="2">HUAS MG91</strain>
    </source>
</reference>
<dbReference type="Pfam" id="PF14559">
    <property type="entry name" value="TPR_19"/>
    <property type="match status" value="1"/>
</dbReference>
<dbReference type="SUPFAM" id="SSF48452">
    <property type="entry name" value="TPR-like"/>
    <property type="match status" value="2"/>
</dbReference>
<gene>
    <name evidence="2" type="ORF">ABII15_22670</name>
</gene>
<feature type="compositionally biased region" description="Pro residues" evidence="1">
    <location>
        <begin position="804"/>
        <end position="816"/>
    </location>
</feature>
<dbReference type="KEGG" id="stac:ABII15_22670"/>
<feature type="compositionally biased region" description="Low complexity" evidence="1">
    <location>
        <begin position="777"/>
        <end position="787"/>
    </location>
</feature>
<dbReference type="EMBL" id="CP159534">
    <property type="protein sequence ID" value="XCJ72590.1"/>
    <property type="molecule type" value="Genomic_DNA"/>
</dbReference>
<dbReference type="Gene3D" id="1.25.40.10">
    <property type="entry name" value="Tetratricopeptide repeat domain"/>
    <property type="match status" value="2"/>
</dbReference>
<feature type="region of interest" description="Disordered" evidence="1">
    <location>
        <begin position="774"/>
        <end position="833"/>
    </location>
</feature>
<evidence type="ECO:0000313" key="2">
    <source>
        <dbReference type="EMBL" id="XCJ72590.1"/>
    </source>
</evidence>
<sequence length="1548" mass="165644">MQPQRSIRKSLSGVGRLENAWAAALEESGPYRALARMRDVLKGFEERPEQAAPLWLPFQESFLSDRFRPLLTVDDLRRLAALGERLAGEGRVRLHLTWIPLARAVLRRASPDDRAWGIVLLTRLYRAPQPDEEARVAAAEALVEAAADNDSALDVYADLLGRHPRPPATVLNHVRRLLATDFDDPVARVERAAALAARLSTARPGAPVTDRALGFAALLLHGRPDDAVRHFESACRADPADPVAVHGLVAAHLQAGRYLRARAAVAGRETGLTVRVWQIVDLCRTLAWLDDDTLVTDAAQQPLDAARLAEIEEGPDTAPWVRYALGRRQLLEGRARAAGETLTAVAAAHPHRADLAYHAAWARLLDGRRREAADTLDALAATGAGLSWPLLCLLLDADPDRAVPADVQERLVAGAGATAPVVRARLRMAQGRLPAGDLPDWDRLDLAGHTLPTRLEALRTMLAAEVRRGRPHEVDRLLHLPLFRRLPRAEQRLWEGVAAQPDDPHRAVRLLVEAHALGRDRAAQVRAAAELGAGNPAAVHSLLEGAVGRAAELLRARAEILLGRTRAAERRLLGEAVRHVPRARYELGLIGLHRAALHWASGAAEAAQQEAEQAAARLTDAALTGQDAVPAVPPHARELGQAARLLAERALYPGRGRAPWRVVRHRPQYARVLGLAQLLAEPEHTEPVLAEALTEWTPRDQAPGLAAALARACALAPDPDPDRAALLAEFRRRHALPAVRDGADPLAVLTAAAEALGTQGREAAVRVLRAEGGSGGAARADGAAASAGGAGSAGLAGRTGPTDPTAPHPPRPPAPDAVPGGPDRRGAGVAQDDPARQATEFLAHVLEGGAGRGLPAAEGLPGLTAPLLTAQAAALAGADLAGAATVLTQGLADLDPRDFAGLLDLGAVVPALCARVARAKRRDARTDALAGIVRAQATALLTSDGTARAAGPQPTAPTLHTLAHCAVALGDHATADDLWQRVLATAAPEAPERAQYGAYLCHRAVTVHAAGDTATAVTLLHRAARHLPAEHPVHHHLANLVRDDRVDALLTALFPGAVPDFERRGRYRVIEDAAEPYPALWRALERDEPAAILRELAALLDIGDPDDLALPHTLAVLHREEALAALARTGVPGPELTAATALWTLLLAHPAFWEHARVSDETAAAELRRDLTDELLGLHRLHGARALDAGRPADLAAQLRALRAVHKGPRATRALLAGGPLAAAVPDGVDPDLFAAAAARAGRLLDDWAADLVRTATERVDDPAAVEGLPVGVDRDYEAGIRLLDTAIQHGFAPVPVLCAALEWHNQWQFGLYRLSDWDAVRAILARAIPYADQLAGLATPHRPHLKENQVLGFHFLERGLLNGRNAEAVRFLEQAEEWDPGNQEVGRFLASRRADLVFVPVRDHNTAARYDEALALLDTIPDTEDVHSTHVQLRVNALYGKGKRELRERDFDVAERCLREVLVLAPEVTDDPKLVPDTNQALSALLNNRAVVFINAANAAPEGDTEALLGLVAAKPLLREALDLNPANTTAGENLTRAEEMIRRFLK</sequence>